<dbReference type="SUPFAM" id="SSF88723">
    <property type="entry name" value="PIN domain-like"/>
    <property type="match status" value="1"/>
</dbReference>
<sequence>MSPRLTRVPSVAVEALRLTVVVLGAGAGFQLADRLGAGPREGVLGPFSGLWLGAIVGAMIGYVLGGVLARLAMRTLDRGERALEGLSAEQAVAGGLGAVLGAVCAAVVTWPLFLIAAPIIVAPFFVFLVLMTMLFGFRVGRSRRDAVLGAVSSHAGLAPRSPAPVSLPRLVDTSVAIDGRVLDVVRSGFLHGRFLVPQPVLDELQSMADSGDDHRRAKGRRGLDVLEALRREPGVELLSIPDEALGVTAVDAKLVRMAIDRTCALLTFDTNLAKAAAIAGVRVLNLHGLALALRPLVVVGDEVDLHLLKAGKEAGQAVGYLEDGTMVVTENARERLGQQCHVVVTSVVTTANGRLVFAKPTDSAGLRR</sequence>
<gene>
    <name evidence="7" type="ORF">UFOPK3268_01141</name>
</gene>
<evidence type="ECO:0000256" key="5">
    <source>
        <dbReference type="SAM" id="Phobius"/>
    </source>
</evidence>
<dbReference type="Gene3D" id="3.40.50.1010">
    <property type="entry name" value="5'-nuclease"/>
    <property type="match status" value="1"/>
</dbReference>
<dbReference type="GO" id="GO:0016787">
    <property type="term" value="F:hydrolase activity"/>
    <property type="evidence" value="ECO:0007669"/>
    <property type="project" value="UniProtKB-KW"/>
</dbReference>
<evidence type="ECO:0000256" key="2">
    <source>
        <dbReference type="ARBA" id="ARBA00022722"/>
    </source>
</evidence>
<dbReference type="PANTHER" id="PTHR11603">
    <property type="entry name" value="AAA FAMILY ATPASE"/>
    <property type="match status" value="1"/>
</dbReference>
<dbReference type="InterPro" id="IPR002716">
    <property type="entry name" value="PIN_dom"/>
</dbReference>
<reference evidence="7" key="1">
    <citation type="submission" date="2020-05" db="EMBL/GenBank/DDBJ databases">
        <authorList>
            <person name="Chiriac C."/>
            <person name="Salcher M."/>
            <person name="Ghai R."/>
            <person name="Kavagutti S V."/>
        </authorList>
    </citation>
    <scope>NUCLEOTIDE SEQUENCE</scope>
</reference>
<feature type="transmembrane region" description="Helical" evidence="5">
    <location>
        <begin position="119"/>
        <end position="137"/>
    </location>
</feature>
<comment type="cofactor">
    <cofactor evidence="1">
        <name>Mg(2+)</name>
        <dbReference type="ChEBI" id="CHEBI:18420"/>
    </cofactor>
</comment>
<dbReference type="PANTHER" id="PTHR11603:SF147">
    <property type="entry name" value="MEMBRANE PROTEIN"/>
    <property type="match status" value="1"/>
</dbReference>
<dbReference type="CDD" id="cd09877">
    <property type="entry name" value="PIN_YacL-like"/>
    <property type="match status" value="1"/>
</dbReference>
<keyword evidence="5" id="KW-1133">Transmembrane helix</keyword>
<name>A0A6J7C5M3_9ZZZZ</name>
<dbReference type="InterPro" id="IPR029060">
    <property type="entry name" value="PIN-like_dom_sf"/>
</dbReference>
<feature type="transmembrane region" description="Helical" evidence="5">
    <location>
        <begin position="91"/>
        <end position="113"/>
    </location>
</feature>
<keyword evidence="4" id="KW-0460">Magnesium</keyword>
<evidence type="ECO:0000256" key="1">
    <source>
        <dbReference type="ARBA" id="ARBA00001946"/>
    </source>
</evidence>
<organism evidence="7">
    <name type="scientific">freshwater metagenome</name>
    <dbReference type="NCBI Taxonomy" id="449393"/>
    <lineage>
        <taxon>unclassified sequences</taxon>
        <taxon>metagenomes</taxon>
        <taxon>ecological metagenomes</taxon>
    </lineage>
</organism>
<protein>
    <submittedName>
        <fullName evidence="7">Unannotated protein</fullName>
    </submittedName>
</protein>
<keyword evidence="5" id="KW-0472">Membrane</keyword>
<feature type="transmembrane region" description="Helical" evidence="5">
    <location>
        <begin position="51"/>
        <end position="71"/>
    </location>
</feature>
<dbReference type="PROSITE" id="PS50926">
    <property type="entry name" value="TRAM"/>
    <property type="match status" value="1"/>
</dbReference>
<evidence type="ECO:0000256" key="4">
    <source>
        <dbReference type="ARBA" id="ARBA00022842"/>
    </source>
</evidence>
<dbReference type="SMART" id="SM00670">
    <property type="entry name" value="PINc"/>
    <property type="match status" value="1"/>
</dbReference>
<accession>A0A6J7C5M3</accession>
<dbReference type="AlphaFoldDB" id="A0A6J7C5M3"/>
<keyword evidence="5" id="KW-0812">Transmembrane</keyword>
<dbReference type="InterPro" id="IPR052041">
    <property type="entry name" value="Nucleic_acid_metab_PIN/TRAM"/>
</dbReference>
<keyword evidence="3" id="KW-0378">Hydrolase</keyword>
<dbReference type="InterPro" id="IPR002792">
    <property type="entry name" value="TRAM_dom"/>
</dbReference>
<dbReference type="EMBL" id="CAFBIZ010000149">
    <property type="protein sequence ID" value="CAB4851073.1"/>
    <property type="molecule type" value="Genomic_DNA"/>
</dbReference>
<proteinExistence type="predicted"/>
<evidence type="ECO:0000313" key="7">
    <source>
        <dbReference type="EMBL" id="CAB4851073.1"/>
    </source>
</evidence>
<keyword evidence="2" id="KW-0540">Nuclease</keyword>
<evidence type="ECO:0000256" key="3">
    <source>
        <dbReference type="ARBA" id="ARBA00022801"/>
    </source>
</evidence>
<feature type="transmembrane region" description="Helical" evidence="5">
    <location>
        <begin position="12"/>
        <end position="31"/>
    </location>
</feature>
<evidence type="ECO:0000259" key="6">
    <source>
        <dbReference type="PROSITE" id="PS50926"/>
    </source>
</evidence>
<dbReference type="GO" id="GO:0004518">
    <property type="term" value="F:nuclease activity"/>
    <property type="evidence" value="ECO:0007669"/>
    <property type="project" value="UniProtKB-KW"/>
</dbReference>
<feature type="domain" description="TRAM" evidence="6">
    <location>
        <begin position="296"/>
        <end position="357"/>
    </location>
</feature>
<dbReference type="Pfam" id="PF01850">
    <property type="entry name" value="PIN"/>
    <property type="match status" value="1"/>
</dbReference>